<evidence type="ECO:0000313" key="1">
    <source>
        <dbReference type="EMBL" id="VDO80496.1"/>
    </source>
</evidence>
<evidence type="ECO:0000313" key="2">
    <source>
        <dbReference type="Proteomes" id="UP000269396"/>
    </source>
</evidence>
<name>A0A183NHV4_9TREM</name>
<reference evidence="1 2" key="1">
    <citation type="submission" date="2018-11" db="EMBL/GenBank/DDBJ databases">
        <authorList>
            <consortium name="Pathogen Informatics"/>
        </authorList>
    </citation>
    <scope>NUCLEOTIDE SEQUENCE [LARGE SCALE GENOMIC DNA]</scope>
    <source>
        <strain>Denwood</strain>
        <strain evidence="2">Zambia</strain>
    </source>
</reference>
<proteinExistence type="predicted"/>
<organism evidence="1 2">
    <name type="scientific">Schistosoma mattheei</name>
    <dbReference type="NCBI Taxonomy" id="31246"/>
    <lineage>
        <taxon>Eukaryota</taxon>
        <taxon>Metazoa</taxon>
        <taxon>Spiralia</taxon>
        <taxon>Lophotrochozoa</taxon>
        <taxon>Platyhelminthes</taxon>
        <taxon>Trematoda</taxon>
        <taxon>Digenea</taxon>
        <taxon>Strigeidida</taxon>
        <taxon>Schistosomatoidea</taxon>
        <taxon>Schistosomatidae</taxon>
        <taxon>Schistosoma</taxon>
    </lineage>
</organism>
<dbReference type="EMBL" id="UZAL01001974">
    <property type="protein sequence ID" value="VDO80496.1"/>
    <property type="molecule type" value="Genomic_DNA"/>
</dbReference>
<dbReference type="Proteomes" id="UP000269396">
    <property type="component" value="Unassembled WGS sequence"/>
</dbReference>
<dbReference type="STRING" id="31246.A0A183NHV4"/>
<sequence length="270" mass="30678">MEQLGSILSLYSTNQVHDNTTIMESLISWNTFEMVNYINKANLPGECERQTYFGLITKIFQLISSLFTPETALAVLPTNVKNQLSVALLDMSLLINPEPRNESQKIGLPAYVALFNFTIYTTWLLLQQLQTSIFHLIDFLDISEISLLSTSNDKITSWFDLLKAFCSEKEKRAIPVSSVDVPGSGRHLRFNLIFSLLVVPRNPYIVVSYVKHQNTSSTVLWRGQLVLLRLLSHELVAIRKATYSQILKLLKVSFIISLKITSINVSVYLF</sequence>
<protein>
    <submittedName>
        <fullName evidence="1">Uncharacterized protein</fullName>
    </submittedName>
</protein>
<accession>A0A183NHV4</accession>
<gene>
    <name evidence="1" type="ORF">SMTD_LOCUS1690</name>
</gene>
<dbReference type="AlphaFoldDB" id="A0A183NHV4"/>
<keyword evidence="2" id="KW-1185">Reference proteome</keyword>